<dbReference type="GO" id="GO:0003700">
    <property type="term" value="F:DNA-binding transcription factor activity"/>
    <property type="evidence" value="ECO:0007669"/>
    <property type="project" value="TreeGrafter"/>
</dbReference>
<dbReference type="Gene3D" id="1.10.260.40">
    <property type="entry name" value="lambda repressor-like DNA-binding domains"/>
    <property type="match status" value="1"/>
</dbReference>
<evidence type="ECO:0000313" key="6">
    <source>
        <dbReference type="Proteomes" id="UP000241848"/>
    </source>
</evidence>
<dbReference type="SUPFAM" id="SSF47413">
    <property type="entry name" value="lambda repressor-like DNA-binding domains"/>
    <property type="match status" value="1"/>
</dbReference>
<evidence type="ECO:0000256" key="1">
    <source>
        <dbReference type="ARBA" id="ARBA00023015"/>
    </source>
</evidence>
<dbReference type="CDD" id="cd01392">
    <property type="entry name" value="HTH_LacI"/>
    <property type="match status" value="1"/>
</dbReference>
<dbReference type="SMART" id="SM00354">
    <property type="entry name" value="HTH_LACI"/>
    <property type="match status" value="1"/>
</dbReference>
<dbReference type="InterPro" id="IPR028082">
    <property type="entry name" value="Peripla_BP_I"/>
</dbReference>
<dbReference type="InterPro" id="IPR010982">
    <property type="entry name" value="Lambda_DNA-bd_dom_sf"/>
</dbReference>
<dbReference type="Pfam" id="PF13377">
    <property type="entry name" value="Peripla_BP_3"/>
    <property type="match status" value="1"/>
</dbReference>
<dbReference type="GO" id="GO:0000976">
    <property type="term" value="F:transcription cis-regulatory region binding"/>
    <property type="evidence" value="ECO:0007669"/>
    <property type="project" value="TreeGrafter"/>
</dbReference>
<feature type="domain" description="HTH lacI-type" evidence="4">
    <location>
        <begin position="9"/>
        <end position="59"/>
    </location>
</feature>
<gene>
    <name evidence="5" type="ORF">C7B45_05755</name>
</gene>
<keyword evidence="1" id="KW-0805">Transcription regulation</keyword>
<dbReference type="EMBL" id="PXYV01000013">
    <property type="protein sequence ID" value="PSR22700.1"/>
    <property type="molecule type" value="Genomic_DNA"/>
</dbReference>
<name>A0A2T2WKF1_9FIRM</name>
<comment type="caution">
    <text evidence="5">The sequence shown here is derived from an EMBL/GenBank/DDBJ whole genome shotgun (WGS) entry which is preliminary data.</text>
</comment>
<evidence type="ECO:0000259" key="4">
    <source>
        <dbReference type="PROSITE" id="PS50932"/>
    </source>
</evidence>
<sequence length="339" mass="37196">MNRKIMRKMTLKDIADATKLSVSTVSRALNGDPVVSRETQDFVQKVAKDLGYGQQNLSKSCQIISIVMPDPVGYALRNPYFTEIVRGIYAVFREFPQMRLGLDDFATFESVQKDVHGAVIISPDDVHFDVAQVSEIPAVVIDSMGDKEQMSIVSDNKAGMMMATEHVLVFGHRSVAYVGPRNTYSARARYEGYLSALEKYRVELSNPDWVVTTAGSSFQDGYAACASLWALDSKPTAVMAFNDFMAWGILEYCQSQGVSVPDELSVVGYDGTSQLPPMSLVHLTTVDQHAFQQGYTAANSLIGLLSGQPLGVNAINISPTLVVGNTVRRPAFLRVFQEV</sequence>
<keyword evidence="3" id="KW-0804">Transcription</keyword>
<evidence type="ECO:0000256" key="3">
    <source>
        <dbReference type="ARBA" id="ARBA00023163"/>
    </source>
</evidence>
<dbReference type="InterPro" id="IPR046335">
    <property type="entry name" value="LacI/GalR-like_sensor"/>
</dbReference>
<organism evidence="5 6">
    <name type="scientific">Sulfobacillus acidophilus</name>
    <dbReference type="NCBI Taxonomy" id="53633"/>
    <lineage>
        <taxon>Bacteria</taxon>
        <taxon>Bacillati</taxon>
        <taxon>Bacillota</taxon>
        <taxon>Clostridia</taxon>
        <taxon>Eubacteriales</taxon>
        <taxon>Clostridiales Family XVII. Incertae Sedis</taxon>
        <taxon>Sulfobacillus</taxon>
    </lineage>
</organism>
<evidence type="ECO:0000256" key="2">
    <source>
        <dbReference type="ARBA" id="ARBA00023125"/>
    </source>
</evidence>
<protein>
    <recommendedName>
        <fullName evidence="4">HTH lacI-type domain-containing protein</fullName>
    </recommendedName>
</protein>
<dbReference type="CDD" id="cd06267">
    <property type="entry name" value="PBP1_LacI_sugar_binding-like"/>
    <property type="match status" value="1"/>
</dbReference>
<dbReference type="Proteomes" id="UP000241848">
    <property type="component" value="Unassembled WGS sequence"/>
</dbReference>
<dbReference type="SUPFAM" id="SSF53822">
    <property type="entry name" value="Periplasmic binding protein-like I"/>
    <property type="match status" value="1"/>
</dbReference>
<accession>A0A2T2WKF1</accession>
<dbReference type="PROSITE" id="PS50932">
    <property type="entry name" value="HTH_LACI_2"/>
    <property type="match status" value="1"/>
</dbReference>
<dbReference type="PANTHER" id="PTHR30146:SF109">
    <property type="entry name" value="HTH-TYPE TRANSCRIPTIONAL REGULATOR GALS"/>
    <property type="match status" value="1"/>
</dbReference>
<evidence type="ECO:0000313" key="5">
    <source>
        <dbReference type="EMBL" id="PSR22700.1"/>
    </source>
</evidence>
<dbReference type="AlphaFoldDB" id="A0A2T2WKF1"/>
<proteinExistence type="predicted"/>
<reference evidence="5 6" key="1">
    <citation type="journal article" date="2014" name="BMC Genomics">
        <title>Comparison of environmental and isolate Sulfobacillus genomes reveals diverse carbon, sulfur, nitrogen, and hydrogen metabolisms.</title>
        <authorList>
            <person name="Justice N.B."/>
            <person name="Norman A."/>
            <person name="Brown C.T."/>
            <person name="Singh A."/>
            <person name="Thomas B.C."/>
            <person name="Banfield J.F."/>
        </authorList>
    </citation>
    <scope>NUCLEOTIDE SEQUENCE [LARGE SCALE GENOMIC DNA]</scope>
    <source>
        <strain evidence="5">AMDSBA3</strain>
    </source>
</reference>
<dbReference type="PANTHER" id="PTHR30146">
    <property type="entry name" value="LACI-RELATED TRANSCRIPTIONAL REPRESSOR"/>
    <property type="match status" value="1"/>
</dbReference>
<keyword evidence="2" id="KW-0238">DNA-binding</keyword>
<dbReference type="InterPro" id="IPR000843">
    <property type="entry name" value="HTH_LacI"/>
</dbReference>
<dbReference type="Pfam" id="PF00356">
    <property type="entry name" value="LacI"/>
    <property type="match status" value="1"/>
</dbReference>
<dbReference type="Gene3D" id="3.40.50.2300">
    <property type="match status" value="2"/>
</dbReference>